<reference evidence="5 6" key="1">
    <citation type="journal article" date="2011" name="J. Bacteriol.">
        <title>Genome sequence of Haloplasma contractile, an unusual contractile bacterium from a deep-sea anoxic brine lake.</title>
        <authorList>
            <person name="Antunes A."/>
            <person name="Alam I."/>
            <person name="El Dorry H."/>
            <person name="Siam R."/>
            <person name="Robertson A."/>
            <person name="Bajic V.B."/>
            <person name="Stingl U."/>
        </authorList>
    </citation>
    <scope>NUCLEOTIDE SEQUENCE [LARGE SCALE GENOMIC DNA]</scope>
    <source>
        <strain evidence="5 6">SSD-17B</strain>
    </source>
</reference>
<dbReference type="PANTHER" id="PTHR43280:SF2">
    <property type="entry name" value="HTH-TYPE TRANSCRIPTIONAL REGULATOR EXSA"/>
    <property type="match status" value="1"/>
</dbReference>
<dbReference type="OrthoDB" id="9782911at2"/>
<dbReference type="InterPro" id="IPR037923">
    <property type="entry name" value="HTH-like"/>
</dbReference>
<dbReference type="Gene3D" id="1.10.10.60">
    <property type="entry name" value="Homeodomain-like"/>
    <property type="match status" value="2"/>
</dbReference>
<proteinExistence type="predicted"/>
<dbReference type="InterPro" id="IPR009057">
    <property type="entry name" value="Homeodomain-like_sf"/>
</dbReference>
<sequence length="308" mass="36986">MYYKIKTSKLPMITWNGRVNLQSPFKHEERILGEYIIYIINSGELFLEEDGQRYHLQKGDYIMLDPYKKHKGYKLSTCDYYYIHFKSDIIENLNISEERFKTKINNNYTPNFYANDEPEQFSIYLPKHYSIKDMNDYYSITHHIDEAINAHHDGIAFYPVLGSTKLVDIFIKIYQMLLRDYNYNVNHQASKSLLTVQHVRKYIERNIFRTIKRKEIMDMIHLNYDYLNRLFKKQIGCSINKYIQLKKIETAKNIMLNNHDLKISEIGYLVGIDNPFYFSKLFKKIVGESPQQYYKKVLANTDYSNERE</sequence>
<dbReference type="RefSeq" id="WP_008827230.1">
    <property type="nucleotide sequence ID" value="NZ_AFNU02000012.1"/>
</dbReference>
<dbReference type="PANTHER" id="PTHR43280">
    <property type="entry name" value="ARAC-FAMILY TRANSCRIPTIONAL REGULATOR"/>
    <property type="match status" value="1"/>
</dbReference>
<protein>
    <submittedName>
        <fullName evidence="5">Transcriptional regulator AraC family protein</fullName>
    </submittedName>
</protein>
<dbReference type="SMART" id="SM00342">
    <property type="entry name" value="HTH_ARAC"/>
    <property type="match status" value="1"/>
</dbReference>
<dbReference type="InterPro" id="IPR014710">
    <property type="entry name" value="RmlC-like_jellyroll"/>
</dbReference>
<gene>
    <name evidence="5" type="ORF">HLPCO_002631</name>
</gene>
<name>F7Q129_9MOLU</name>
<dbReference type="Gene3D" id="2.60.120.10">
    <property type="entry name" value="Jelly Rolls"/>
    <property type="match status" value="1"/>
</dbReference>
<dbReference type="STRING" id="1033810.HLPCO_002631"/>
<dbReference type="SUPFAM" id="SSF46689">
    <property type="entry name" value="Homeodomain-like"/>
    <property type="match status" value="2"/>
</dbReference>
<accession>F7Q129</accession>
<evidence type="ECO:0000256" key="3">
    <source>
        <dbReference type="ARBA" id="ARBA00023163"/>
    </source>
</evidence>
<dbReference type="eggNOG" id="COG2207">
    <property type="taxonomic scope" value="Bacteria"/>
</dbReference>
<reference evidence="5 6" key="2">
    <citation type="journal article" date="2013" name="PLoS ONE">
        <title>INDIGO - INtegrated Data Warehouse of MIcrobial GenOmes with Examples from the Red Sea Extremophiles.</title>
        <authorList>
            <person name="Alam I."/>
            <person name="Antunes A."/>
            <person name="Kamau A.A."/>
            <person name="Ba Alawi W."/>
            <person name="Kalkatawi M."/>
            <person name="Stingl U."/>
            <person name="Bajic V.B."/>
        </authorList>
    </citation>
    <scope>NUCLEOTIDE SEQUENCE [LARGE SCALE GENOMIC DNA]</scope>
    <source>
        <strain evidence="5 6">SSD-17B</strain>
    </source>
</reference>
<dbReference type="SUPFAM" id="SSF51215">
    <property type="entry name" value="Regulatory protein AraC"/>
    <property type="match status" value="1"/>
</dbReference>
<dbReference type="PROSITE" id="PS00041">
    <property type="entry name" value="HTH_ARAC_FAMILY_1"/>
    <property type="match status" value="1"/>
</dbReference>
<dbReference type="AlphaFoldDB" id="F7Q129"/>
<dbReference type="InParanoid" id="F7Q129"/>
<keyword evidence="2" id="KW-0238">DNA-binding</keyword>
<evidence type="ECO:0000256" key="1">
    <source>
        <dbReference type="ARBA" id="ARBA00023015"/>
    </source>
</evidence>
<dbReference type="InterPro" id="IPR018060">
    <property type="entry name" value="HTH_AraC"/>
</dbReference>
<dbReference type="InterPro" id="IPR018062">
    <property type="entry name" value="HTH_AraC-typ_CS"/>
</dbReference>
<dbReference type="Pfam" id="PF02311">
    <property type="entry name" value="AraC_binding"/>
    <property type="match status" value="1"/>
</dbReference>
<evidence type="ECO:0000313" key="5">
    <source>
        <dbReference type="EMBL" id="ERJ11329.1"/>
    </source>
</evidence>
<keyword evidence="1" id="KW-0805">Transcription regulation</keyword>
<organism evidence="5 6">
    <name type="scientific">Haloplasma contractile SSD-17B</name>
    <dbReference type="NCBI Taxonomy" id="1033810"/>
    <lineage>
        <taxon>Bacteria</taxon>
        <taxon>Bacillati</taxon>
        <taxon>Mycoplasmatota</taxon>
        <taxon>Mollicutes</taxon>
        <taxon>Haloplasmatales</taxon>
        <taxon>Haloplasmataceae</taxon>
        <taxon>Haloplasma</taxon>
    </lineage>
</organism>
<dbReference type="GO" id="GO:0043565">
    <property type="term" value="F:sequence-specific DNA binding"/>
    <property type="evidence" value="ECO:0007669"/>
    <property type="project" value="InterPro"/>
</dbReference>
<dbReference type="PROSITE" id="PS01124">
    <property type="entry name" value="HTH_ARAC_FAMILY_2"/>
    <property type="match status" value="1"/>
</dbReference>
<dbReference type="EMBL" id="AFNU02000012">
    <property type="protein sequence ID" value="ERJ11329.1"/>
    <property type="molecule type" value="Genomic_DNA"/>
</dbReference>
<evidence type="ECO:0000256" key="2">
    <source>
        <dbReference type="ARBA" id="ARBA00023125"/>
    </source>
</evidence>
<dbReference type="Pfam" id="PF12833">
    <property type="entry name" value="HTH_18"/>
    <property type="match status" value="1"/>
</dbReference>
<keyword evidence="3" id="KW-0804">Transcription</keyword>
<dbReference type="InterPro" id="IPR003313">
    <property type="entry name" value="AraC-bd"/>
</dbReference>
<dbReference type="GO" id="GO:0003700">
    <property type="term" value="F:DNA-binding transcription factor activity"/>
    <property type="evidence" value="ECO:0007669"/>
    <property type="project" value="InterPro"/>
</dbReference>
<feature type="domain" description="HTH araC/xylS-type" evidence="4">
    <location>
        <begin position="197"/>
        <end position="296"/>
    </location>
</feature>
<keyword evidence="6" id="KW-1185">Reference proteome</keyword>
<dbReference type="Proteomes" id="UP000005707">
    <property type="component" value="Unassembled WGS sequence"/>
</dbReference>
<evidence type="ECO:0000313" key="6">
    <source>
        <dbReference type="Proteomes" id="UP000005707"/>
    </source>
</evidence>
<comment type="caution">
    <text evidence="5">The sequence shown here is derived from an EMBL/GenBank/DDBJ whole genome shotgun (WGS) entry which is preliminary data.</text>
</comment>
<evidence type="ECO:0000259" key="4">
    <source>
        <dbReference type="PROSITE" id="PS01124"/>
    </source>
</evidence>
<dbReference type="FunCoup" id="F7Q129">
    <property type="interactions" value="10"/>
</dbReference>